<feature type="non-terminal residue" evidence="2">
    <location>
        <position position="256"/>
    </location>
</feature>
<organism evidence="2">
    <name type="scientific">marine sediment metagenome</name>
    <dbReference type="NCBI Taxonomy" id="412755"/>
    <lineage>
        <taxon>unclassified sequences</taxon>
        <taxon>metagenomes</taxon>
        <taxon>ecological metagenomes</taxon>
    </lineage>
</organism>
<dbReference type="AlphaFoldDB" id="X0V9E7"/>
<dbReference type="EMBL" id="BARS01037676">
    <property type="protein sequence ID" value="GAG14815.1"/>
    <property type="molecule type" value="Genomic_DNA"/>
</dbReference>
<proteinExistence type="predicted"/>
<dbReference type="InterPro" id="IPR011493">
    <property type="entry name" value="GLUG"/>
</dbReference>
<gene>
    <name evidence="2" type="ORF">S01H1_57741</name>
</gene>
<protein>
    <recommendedName>
        <fullName evidence="1">GLUG domain-containing protein</fullName>
    </recommendedName>
</protein>
<name>X0V9E7_9ZZZZ</name>
<evidence type="ECO:0000259" key="1">
    <source>
        <dbReference type="Pfam" id="PF07581"/>
    </source>
</evidence>
<dbReference type="Gene3D" id="2.160.20.110">
    <property type="match status" value="1"/>
</dbReference>
<reference evidence="2" key="1">
    <citation type="journal article" date="2014" name="Front. Microbiol.">
        <title>High frequency of phylogenetically diverse reductive dehalogenase-homologous genes in deep subseafloor sedimentary metagenomes.</title>
        <authorList>
            <person name="Kawai M."/>
            <person name="Futagami T."/>
            <person name="Toyoda A."/>
            <person name="Takaki Y."/>
            <person name="Nishi S."/>
            <person name="Hori S."/>
            <person name="Arai W."/>
            <person name="Tsubouchi T."/>
            <person name="Morono Y."/>
            <person name="Uchiyama I."/>
            <person name="Ito T."/>
            <person name="Fujiyama A."/>
            <person name="Inagaki F."/>
            <person name="Takami H."/>
        </authorList>
    </citation>
    <scope>NUCLEOTIDE SEQUENCE</scope>
    <source>
        <strain evidence="2">Expedition CK06-06</strain>
    </source>
</reference>
<dbReference type="Pfam" id="PF07581">
    <property type="entry name" value="Glug"/>
    <property type="match status" value="1"/>
</dbReference>
<accession>X0V9E7</accession>
<sequence length="256" mass="26996">MGRTTAEMQDSNTFIDAGWDFVGAPNGPSDIWAEPDGGGYPVFWWQLHPLPELPAFSGGTGEPDEPYLISTGDELNSIGHNPRLMAAHFKLIDDIDLADADFFIIASPLYPFRGTFDGNGHTISNFGYIAANETYTGFFRYAAGAQIKNLGLIWPDVHVDRGDFHGCLVGHLDEGAITNCYVEAGSVSGYDYIGGLLGSNSGTITNCYFTGDVYGYDTVGGLVGENSGTVTNCRSSCSVNGSDNTGGLAGGNGGSV</sequence>
<feature type="domain" description="GLUG" evidence="1">
    <location>
        <begin position="191"/>
        <end position="213"/>
    </location>
</feature>
<evidence type="ECO:0000313" key="2">
    <source>
        <dbReference type="EMBL" id="GAG14815.1"/>
    </source>
</evidence>
<comment type="caution">
    <text evidence="2">The sequence shown here is derived from an EMBL/GenBank/DDBJ whole genome shotgun (WGS) entry which is preliminary data.</text>
</comment>